<dbReference type="OrthoDB" id="5550110at2759"/>
<comment type="caution">
    <text evidence="2">The sequence shown here is derived from an EMBL/GenBank/DDBJ whole genome shotgun (WGS) entry which is preliminary data.</text>
</comment>
<dbReference type="Proteomes" id="UP001140011">
    <property type="component" value="Unassembled WGS sequence"/>
</dbReference>
<keyword evidence="3" id="KW-1185">Reference proteome</keyword>
<evidence type="ECO:0000313" key="3">
    <source>
        <dbReference type="Proteomes" id="UP001140011"/>
    </source>
</evidence>
<reference evidence="2" key="1">
    <citation type="submission" date="2022-07" db="EMBL/GenBank/DDBJ databases">
        <title>Phylogenomic reconstructions and comparative analyses of Kickxellomycotina fungi.</title>
        <authorList>
            <person name="Reynolds N.K."/>
            <person name="Stajich J.E."/>
            <person name="Barry K."/>
            <person name="Grigoriev I.V."/>
            <person name="Crous P."/>
            <person name="Smith M.E."/>
        </authorList>
    </citation>
    <scope>NUCLEOTIDE SEQUENCE</scope>
    <source>
        <strain evidence="2">BCRC 34297</strain>
    </source>
</reference>
<dbReference type="EMBL" id="JANBUH010000012">
    <property type="protein sequence ID" value="KAJ2756941.1"/>
    <property type="molecule type" value="Genomic_DNA"/>
</dbReference>
<name>A0A9W8H3L3_9FUNG</name>
<organism evidence="2 3">
    <name type="scientific">Coemansia pectinata</name>
    <dbReference type="NCBI Taxonomy" id="1052879"/>
    <lineage>
        <taxon>Eukaryota</taxon>
        <taxon>Fungi</taxon>
        <taxon>Fungi incertae sedis</taxon>
        <taxon>Zoopagomycota</taxon>
        <taxon>Kickxellomycotina</taxon>
        <taxon>Kickxellomycetes</taxon>
        <taxon>Kickxellales</taxon>
        <taxon>Kickxellaceae</taxon>
        <taxon>Coemansia</taxon>
    </lineage>
</organism>
<feature type="compositionally biased region" description="Polar residues" evidence="1">
    <location>
        <begin position="80"/>
        <end position="90"/>
    </location>
</feature>
<protein>
    <submittedName>
        <fullName evidence="2">Uncharacterized protein</fullName>
    </submittedName>
</protein>
<proteinExistence type="predicted"/>
<evidence type="ECO:0000256" key="1">
    <source>
        <dbReference type="SAM" id="MobiDB-lite"/>
    </source>
</evidence>
<accession>A0A9W8H3L3</accession>
<feature type="region of interest" description="Disordered" evidence="1">
    <location>
        <begin position="128"/>
        <end position="153"/>
    </location>
</feature>
<evidence type="ECO:0000313" key="2">
    <source>
        <dbReference type="EMBL" id="KAJ2756941.1"/>
    </source>
</evidence>
<dbReference type="AlphaFoldDB" id="A0A9W8H3L3"/>
<feature type="compositionally biased region" description="Polar residues" evidence="1">
    <location>
        <begin position="1"/>
        <end position="13"/>
    </location>
</feature>
<feature type="compositionally biased region" description="Polar residues" evidence="1">
    <location>
        <begin position="180"/>
        <end position="196"/>
    </location>
</feature>
<feature type="region of interest" description="Disordered" evidence="1">
    <location>
        <begin position="168"/>
        <end position="196"/>
    </location>
</feature>
<gene>
    <name evidence="2" type="ORF">GGI19_000463</name>
</gene>
<feature type="region of interest" description="Disordered" evidence="1">
    <location>
        <begin position="1"/>
        <end position="95"/>
    </location>
</feature>
<sequence>MREQPSNQFTHAGQTVVHEDEDEEITNSLASQLPSGVADPVPAPEEGEEHVPPSVLVSAAGEDSAHNTDQGANPPPADNVDNSSATQDNGAVSAESAVEAAAAAVEDVAAATYSAHAIGNLIAAAELDSPIPGREDMSVDGDNSAPATPSAGAVVDSTHATIPLAEALLPHAADDDGAANSFNDNQTTNPDEQMQS</sequence>